<feature type="transmembrane region" description="Helical" evidence="6">
    <location>
        <begin position="362"/>
        <end position="380"/>
    </location>
</feature>
<keyword evidence="3 6" id="KW-0812">Transmembrane</keyword>
<evidence type="ECO:0000256" key="4">
    <source>
        <dbReference type="ARBA" id="ARBA00022989"/>
    </source>
</evidence>
<evidence type="ECO:0000313" key="7">
    <source>
        <dbReference type="EMBL" id="MQS53423.1"/>
    </source>
</evidence>
<keyword evidence="5 6" id="KW-0472">Membrane</keyword>
<dbReference type="EMBL" id="VDFM01000017">
    <property type="protein sequence ID" value="MQS53423.1"/>
    <property type="molecule type" value="Genomic_DNA"/>
</dbReference>
<feature type="transmembrane region" description="Helical" evidence="6">
    <location>
        <begin position="60"/>
        <end position="81"/>
    </location>
</feature>
<feature type="transmembrane region" description="Helical" evidence="6">
    <location>
        <begin position="268"/>
        <end position="294"/>
    </location>
</feature>
<keyword evidence="4 6" id="KW-1133">Transmembrane helix</keyword>
<comment type="caution">
    <text evidence="7">The sequence shown here is derived from an EMBL/GenBank/DDBJ whole genome shotgun (WGS) entry which is preliminary data.</text>
</comment>
<dbReference type="Proteomes" id="UP000380386">
    <property type="component" value="Unassembled WGS sequence"/>
</dbReference>
<sequence>MSSLWSKMSRRESPGIYEDKDAHLNRVLTVKDFLALGVGTIVSTSIFTLPGVVAAQHAGAAVSLSFLAAAIVAGMVAFAYAEMSSAMPFAGSAYSWINVVFGEFWGWISGWALLAEYFIAVAFVGSGLSANFRGLIAPIGLKFPNALANTLGSHGGILDITAVVVIGLVAFLLSYGVSNAARVENVLVVLKVLAVLTFIVVGLTAIHPQNYVPFIPEYHVNPDGSAFGGWQGIYAGVSEIFLAYIGFDSIAANAAEAKNPEKTMPRGIIGSLIIAVLLFVAVALVLVGMFHYSLYANNAEPVGWALRHAGHGTVASIVQAIAVIGMFTALIGMMMAGSRLLYSFGRDGMLSGWLGKLNKHNLPNNALIVLTVVGIVVGAVCPFAFLAQLISAGTLIAFMFVSLGIYAIRPREGKDIPMPGFKMPFYPVLPAVAFLGALAVFWGLDIQAKTYAGIWFAIGLIIYFGYGMRHSYLNKKNVTDVKKSAEKAAEKVDAVDYEEKED</sequence>
<evidence type="ECO:0000256" key="5">
    <source>
        <dbReference type="ARBA" id="ARBA00023136"/>
    </source>
</evidence>
<dbReference type="GO" id="GO:0015171">
    <property type="term" value="F:amino acid transmembrane transporter activity"/>
    <property type="evidence" value="ECO:0007669"/>
    <property type="project" value="TreeGrafter"/>
</dbReference>
<comment type="subcellular location">
    <subcellularLocation>
        <location evidence="1">Membrane</location>
        <topology evidence="1">Multi-pass membrane protein</topology>
    </subcellularLocation>
</comment>
<gene>
    <name evidence="7" type="ORF">FHL02_10360</name>
</gene>
<dbReference type="AlphaFoldDB" id="A0A5P0ZK10"/>
<evidence type="ECO:0000256" key="6">
    <source>
        <dbReference type="SAM" id="Phobius"/>
    </source>
</evidence>
<evidence type="ECO:0000313" key="8">
    <source>
        <dbReference type="Proteomes" id="UP000380386"/>
    </source>
</evidence>
<dbReference type="PIRSF" id="PIRSF006060">
    <property type="entry name" value="AA_transporter"/>
    <property type="match status" value="1"/>
</dbReference>
<feature type="transmembrane region" description="Helical" evidence="6">
    <location>
        <begin position="314"/>
        <end position="342"/>
    </location>
</feature>
<feature type="transmembrane region" description="Helical" evidence="6">
    <location>
        <begin position="424"/>
        <end position="444"/>
    </location>
</feature>
<evidence type="ECO:0000256" key="1">
    <source>
        <dbReference type="ARBA" id="ARBA00004141"/>
    </source>
</evidence>
<feature type="transmembrane region" description="Helical" evidence="6">
    <location>
        <begin position="93"/>
        <end position="110"/>
    </location>
</feature>
<name>A0A5P0ZK10_9LACO</name>
<feature type="transmembrane region" description="Helical" evidence="6">
    <location>
        <begin position="156"/>
        <end position="175"/>
    </location>
</feature>
<evidence type="ECO:0000256" key="2">
    <source>
        <dbReference type="ARBA" id="ARBA00022448"/>
    </source>
</evidence>
<keyword evidence="2" id="KW-0813">Transport</keyword>
<dbReference type="PANTHER" id="PTHR43243:SF4">
    <property type="entry name" value="CATIONIC AMINO ACID TRANSPORTER 4"/>
    <property type="match status" value="1"/>
</dbReference>
<feature type="transmembrane region" description="Helical" evidence="6">
    <location>
        <begin position="450"/>
        <end position="466"/>
    </location>
</feature>
<feature type="transmembrane region" description="Helical" evidence="6">
    <location>
        <begin position="227"/>
        <end position="247"/>
    </location>
</feature>
<reference evidence="7 8" key="1">
    <citation type="journal article" date="2019" name="Syst. Appl. Microbiol.">
        <title>Polyphasic characterization of two novel Lactobacillus spp. isolated from blown salami packages: Description of Lactobacillus halodurans sp. nov. and Lactobacillus salsicarnum sp. nov.</title>
        <authorList>
            <person name="Schuster J.A."/>
            <person name="Klingl A."/>
            <person name="Vogel R.F."/>
            <person name="Ehrmann M.A."/>
        </authorList>
    </citation>
    <scope>NUCLEOTIDE SEQUENCE [LARGE SCALE GENOMIC DNA]</scope>
    <source>
        <strain evidence="7 8">TMW 1.2118</strain>
    </source>
</reference>
<dbReference type="PANTHER" id="PTHR43243">
    <property type="entry name" value="INNER MEMBRANE TRANSPORTER YGJI-RELATED"/>
    <property type="match status" value="1"/>
</dbReference>
<dbReference type="RefSeq" id="WP_153383879.1">
    <property type="nucleotide sequence ID" value="NZ_VDFM01000017.1"/>
</dbReference>
<accession>A0A5P0ZK10</accession>
<organism evidence="7 8">
    <name type="scientific">Companilactobacillus mishanensis</name>
    <dbReference type="NCBI Taxonomy" id="2486008"/>
    <lineage>
        <taxon>Bacteria</taxon>
        <taxon>Bacillati</taxon>
        <taxon>Bacillota</taxon>
        <taxon>Bacilli</taxon>
        <taxon>Lactobacillales</taxon>
        <taxon>Lactobacillaceae</taxon>
        <taxon>Companilactobacillus</taxon>
    </lineage>
</organism>
<feature type="transmembrane region" description="Helical" evidence="6">
    <location>
        <begin position="117"/>
        <end position="136"/>
    </location>
</feature>
<dbReference type="OrthoDB" id="9762947at2"/>
<dbReference type="Gene3D" id="1.20.1740.10">
    <property type="entry name" value="Amino acid/polyamine transporter I"/>
    <property type="match status" value="1"/>
</dbReference>
<proteinExistence type="predicted"/>
<dbReference type="Pfam" id="PF13520">
    <property type="entry name" value="AA_permease_2"/>
    <property type="match status" value="1"/>
</dbReference>
<feature type="transmembrane region" description="Helical" evidence="6">
    <location>
        <begin position="386"/>
        <end position="408"/>
    </location>
</feature>
<feature type="transmembrane region" description="Helical" evidence="6">
    <location>
        <begin position="33"/>
        <end position="53"/>
    </location>
</feature>
<dbReference type="InterPro" id="IPR002293">
    <property type="entry name" value="AA/rel_permease1"/>
</dbReference>
<protein>
    <submittedName>
        <fullName evidence="7">Amino acid permease</fullName>
    </submittedName>
</protein>
<evidence type="ECO:0000256" key="3">
    <source>
        <dbReference type="ARBA" id="ARBA00022692"/>
    </source>
</evidence>
<feature type="transmembrane region" description="Helical" evidence="6">
    <location>
        <begin position="187"/>
        <end position="207"/>
    </location>
</feature>
<dbReference type="GO" id="GO:0016020">
    <property type="term" value="C:membrane"/>
    <property type="evidence" value="ECO:0007669"/>
    <property type="project" value="UniProtKB-SubCell"/>
</dbReference>